<dbReference type="Proteomes" id="UP000799537">
    <property type="component" value="Unassembled WGS sequence"/>
</dbReference>
<evidence type="ECO:0000313" key="2">
    <source>
        <dbReference type="Proteomes" id="UP000799537"/>
    </source>
</evidence>
<reference evidence="1" key="1">
    <citation type="journal article" date="2020" name="Stud. Mycol.">
        <title>101 Dothideomycetes genomes: a test case for predicting lifestyles and emergence of pathogens.</title>
        <authorList>
            <person name="Haridas S."/>
            <person name="Albert R."/>
            <person name="Binder M."/>
            <person name="Bloem J."/>
            <person name="Labutti K."/>
            <person name="Salamov A."/>
            <person name="Andreopoulos B."/>
            <person name="Baker S."/>
            <person name="Barry K."/>
            <person name="Bills G."/>
            <person name="Bluhm B."/>
            <person name="Cannon C."/>
            <person name="Castanera R."/>
            <person name="Culley D."/>
            <person name="Daum C."/>
            <person name="Ezra D."/>
            <person name="Gonzalez J."/>
            <person name="Henrissat B."/>
            <person name="Kuo A."/>
            <person name="Liang C."/>
            <person name="Lipzen A."/>
            <person name="Lutzoni F."/>
            <person name="Magnuson J."/>
            <person name="Mondo S."/>
            <person name="Nolan M."/>
            <person name="Ohm R."/>
            <person name="Pangilinan J."/>
            <person name="Park H.-J."/>
            <person name="Ramirez L."/>
            <person name="Alfaro M."/>
            <person name="Sun H."/>
            <person name="Tritt A."/>
            <person name="Yoshinaga Y."/>
            <person name="Zwiers L.-H."/>
            <person name="Turgeon B."/>
            <person name="Goodwin S."/>
            <person name="Spatafora J."/>
            <person name="Crous P."/>
            <person name="Grigoriev I."/>
        </authorList>
    </citation>
    <scope>NUCLEOTIDE SEQUENCE</scope>
    <source>
        <strain evidence="1">ATCC 36951</strain>
    </source>
</reference>
<evidence type="ECO:0008006" key="3">
    <source>
        <dbReference type="Google" id="ProtNLM"/>
    </source>
</evidence>
<dbReference type="InterPro" id="IPR053175">
    <property type="entry name" value="DHMBA_Reg_Transcription_Factor"/>
</dbReference>
<name>A0A6A6CKU0_ZASCE</name>
<dbReference type="AlphaFoldDB" id="A0A6A6CKU0"/>
<evidence type="ECO:0000313" key="1">
    <source>
        <dbReference type="EMBL" id="KAF2166780.1"/>
    </source>
</evidence>
<dbReference type="EMBL" id="ML993595">
    <property type="protein sequence ID" value="KAF2166780.1"/>
    <property type="molecule type" value="Genomic_DNA"/>
</dbReference>
<gene>
    <name evidence="1" type="ORF">M409DRAFT_22833</name>
</gene>
<dbReference type="RefSeq" id="XP_033667669.1">
    <property type="nucleotide sequence ID" value="XM_033806513.1"/>
</dbReference>
<sequence length="349" mass="38616">MPSTAQSDDVLRAVMILCGYDTASDTPLAFAHQSAHIHGCAALLGARGADQMRTSHGRVLFIQACVNVVSYCLRTCSRIPSVIHRLTDLSTPYFDEYSRSIWVAHKVRLKVTDCYCEYSNNNINVDEAVQGMLDLDSELAVLIERKCWNVAYNLPASERLPPKSPTQAWHTFQDQNIYHALCAYRIMVHLLIRNIARSLPPASANWAAQLKTSLATINEYQNLILINTPRRVSCALELYKASQAQTQIESQAFDVLSPPLGISHAEAAMANVAMAETLSSNKVVLSGKREPAILRLSRGYGLIWQLMLVGVTAEPKSDVRVRAVDLLRSTGNDLAIPQATILAERLEEI</sequence>
<accession>A0A6A6CKU0</accession>
<dbReference type="PANTHER" id="PTHR38791">
    <property type="entry name" value="ZN(II)2CYS6 TRANSCRIPTION FACTOR (EUROFUNG)-RELATED-RELATED"/>
    <property type="match status" value="1"/>
</dbReference>
<organism evidence="1 2">
    <name type="scientific">Zasmidium cellare ATCC 36951</name>
    <dbReference type="NCBI Taxonomy" id="1080233"/>
    <lineage>
        <taxon>Eukaryota</taxon>
        <taxon>Fungi</taxon>
        <taxon>Dikarya</taxon>
        <taxon>Ascomycota</taxon>
        <taxon>Pezizomycotina</taxon>
        <taxon>Dothideomycetes</taxon>
        <taxon>Dothideomycetidae</taxon>
        <taxon>Mycosphaerellales</taxon>
        <taxon>Mycosphaerellaceae</taxon>
        <taxon>Zasmidium</taxon>
    </lineage>
</organism>
<dbReference type="GeneID" id="54559785"/>
<proteinExistence type="predicted"/>
<keyword evidence="2" id="KW-1185">Reference proteome</keyword>
<protein>
    <recommendedName>
        <fullName evidence="3">Transcription factor domain-containing protein</fullName>
    </recommendedName>
</protein>